<comment type="caution">
    <text evidence="3">The sequence shown here is derived from an EMBL/GenBank/DDBJ whole genome shotgun (WGS) entry which is preliminary data.</text>
</comment>
<organism evidence="3">
    <name type="scientific">marine sediment metagenome</name>
    <dbReference type="NCBI Taxonomy" id="412755"/>
    <lineage>
        <taxon>unclassified sequences</taxon>
        <taxon>metagenomes</taxon>
        <taxon>ecological metagenomes</taxon>
    </lineage>
</organism>
<dbReference type="GO" id="GO:0018773">
    <property type="term" value="F:acetylpyruvate hydrolase activity"/>
    <property type="evidence" value="ECO:0007669"/>
    <property type="project" value="TreeGrafter"/>
</dbReference>
<evidence type="ECO:0000259" key="2">
    <source>
        <dbReference type="Pfam" id="PF01557"/>
    </source>
</evidence>
<dbReference type="PANTHER" id="PTHR11820:SF7">
    <property type="entry name" value="ACYLPYRUVASE FAHD1, MITOCHONDRIAL"/>
    <property type="match status" value="1"/>
</dbReference>
<dbReference type="InterPro" id="IPR011234">
    <property type="entry name" value="Fumarylacetoacetase-like_C"/>
</dbReference>
<keyword evidence="1" id="KW-0479">Metal-binding</keyword>
<accession>X1B4R5</accession>
<evidence type="ECO:0000256" key="1">
    <source>
        <dbReference type="ARBA" id="ARBA00022723"/>
    </source>
</evidence>
<dbReference type="SUPFAM" id="SSF56529">
    <property type="entry name" value="FAH"/>
    <property type="match status" value="1"/>
</dbReference>
<sequence length="112" mass="13031">MKIGDTDLTPTKIICIGRNYLEHAKEFDAPVPTEPVFFVKTINSLITNGKPIIYPRILYENDKFNRVDHEVELAFILSKKCKKISPENAFDYIQGYSIFLDITARKMQIYDR</sequence>
<dbReference type="AlphaFoldDB" id="X1B4R5"/>
<gene>
    <name evidence="3" type="ORF">S01H4_20745</name>
</gene>
<dbReference type="EMBL" id="BART01009349">
    <property type="protein sequence ID" value="GAG66996.1"/>
    <property type="molecule type" value="Genomic_DNA"/>
</dbReference>
<evidence type="ECO:0000313" key="3">
    <source>
        <dbReference type="EMBL" id="GAG66996.1"/>
    </source>
</evidence>
<dbReference type="InterPro" id="IPR036663">
    <property type="entry name" value="Fumarylacetoacetase_C_sf"/>
</dbReference>
<dbReference type="PANTHER" id="PTHR11820">
    <property type="entry name" value="ACYLPYRUVASE"/>
    <property type="match status" value="1"/>
</dbReference>
<dbReference type="Pfam" id="PF01557">
    <property type="entry name" value="FAA_hydrolase"/>
    <property type="match status" value="1"/>
</dbReference>
<feature type="non-terminal residue" evidence="3">
    <location>
        <position position="112"/>
    </location>
</feature>
<name>X1B4R5_9ZZZZ</name>
<feature type="domain" description="Fumarylacetoacetase-like C-terminal" evidence="2">
    <location>
        <begin position="12"/>
        <end position="109"/>
    </location>
</feature>
<dbReference type="Gene3D" id="3.90.850.10">
    <property type="entry name" value="Fumarylacetoacetase-like, C-terminal domain"/>
    <property type="match status" value="1"/>
</dbReference>
<protein>
    <recommendedName>
        <fullName evidence="2">Fumarylacetoacetase-like C-terminal domain-containing protein</fullName>
    </recommendedName>
</protein>
<reference evidence="3" key="1">
    <citation type="journal article" date="2014" name="Front. Microbiol.">
        <title>High frequency of phylogenetically diverse reductive dehalogenase-homologous genes in deep subseafloor sedimentary metagenomes.</title>
        <authorList>
            <person name="Kawai M."/>
            <person name="Futagami T."/>
            <person name="Toyoda A."/>
            <person name="Takaki Y."/>
            <person name="Nishi S."/>
            <person name="Hori S."/>
            <person name="Arai W."/>
            <person name="Tsubouchi T."/>
            <person name="Morono Y."/>
            <person name="Uchiyama I."/>
            <person name="Ito T."/>
            <person name="Fujiyama A."/>
            <person name="Inagaki F."/>
            <person name="Takami H."/>
        </authorList>
    </citation>
    <scope>NUCLEOTIDE SEQUENCE</scope>
    <source>
        <strain evidence="3">Expedition CK06-06</strain>
    </source>
</reference>
<dbReference type="GO" id="GO:0046872">
    <property type="term" value="F:metal ion binding"/>
    <property type="evidence" value="ECO:0007669"/>
    <property type="project" value="UniProtKB-KW"/>
</dbReference>
<proteinExistence type="predicted"/>